<name>A0A815LL33_9BILA</name>
<dbReference type="EMBL" id="CAJNOG010001066">
    <property type="protein sequence ID" value="CAF1404669.1"/>
    <property type="molecule type" value="Genomic_DNA"/>
</dbReference>
<feature type="transmembrane region" description="Helical" evidence="4">
    <location>
        <begin position="1113"/>
        <end position="1134"/>
    </location>
</feature>
<accession>A0A815LL33</accession>
<feature type="transmembrane region" description="Helical" evidence="4">
    <location>
        <begin position="1063"/>
        <end position="1084"/>
    </location>
</feature>
<protein>
    <recommendedName>
        <fullName evidence="5">PLAT domain-containing protein</fullName>
    </recommendedName>
</protein>
<dbReference type="PROSITE" id="PS50095">
    <property type="entry name" value="PLAT"/>
    <property type="match status" value="1"/>
</dbReference>
<dbReference type="SUPFAM" id="SSF49723">
    <property type="entry name" value="Lipase/lipooxygenase domain (PLAT/LH2 domain)"/>
    <property type="match status" value="1"/>
</dbReference>
<dbReference type="SMART" id="SM00308">
    <property type="entry name" value="LH2"/>
    <property type="match status" value="1"/>
</dbReference>
<dbReference type="GO" id="GO:0016020">
    <property type="term" value="C:membrane"/>
    <property type="evidence" value="ECO:0007669"/>
    <property type="project" value="TreeGrafter"/>
</dbReference>
<feature type="transmembrane region" description="Helical" evidence="4">
    <location>
        <begin position="1313"/>
        <end position="1332"/>
    </location>
</feature>
<comment type="caution">
    <text evidence="2">Lacks conserved residue(s) required for the propagation of feature annotation.</text>
</comment>
<feature type="region of interest" description="Disordered" evidence="3">
    <location>
        <begin position="1417"/>
        <end position="1438"/>
    </location>
</feature>
<feature type="transmembrane region" description="Helical" evidence="4">
    <location>
        <begin position="858"/>
        <end position="876"/>
    </location>
</feature>
<keyword evidence="4" id="KW-1133">Transmembrane helix</keyword>
<dbReference type="Proteomes" id="UP000663845">
    <property type="component" value="Unassembled WGS sequence"/>
</dbReference>
<proteinExistence type="inferred from homology"/>
<dbReference type="GO" id="GO:0005262">
    <property type="term" value="F:calcium channel activity"/>
    <property type="evidence" value="ECO:0007669"/>
    <property type="project" value="TreeGrafter"/>
</dbReference>
<dbReference type="InterPro" id="IPR042060">
    <property type="entry name" value="PLAT_polycystin1"/>
</dbReference>
<reference evidence="6" key="1">
    <citation type="submission" date="2021-02" db="EMBL/GenBank/DDBJ databases">
        <authorList>
            <person name="Nowell W R."/>
        </authorList>
    </citation>
    <scope>NUCLEOTIDE SEQUENCE</scope>
</reference>
<gene>
    <name evidence="6" type="ORF">JYZ213_LOCUS37982</name>
</gene>
<evidence type="ECO:0000313" key="7">
    <source>
        <dbReference type="Proteomes" id="UP000663845"/>
    </source>
</evidence>
<evidence type="ECO:0000256" key="4">
    <source>
        <dbReference type="SAM" id="Phobius"/>
    </source>
</evidence>
<dbReference type="CDD" id="cd01752">
    <property type="entry name" value="PLAT_polycystin"/>
    <property type="match status" value="1"/>
</dbReference>
<feature type="domain" description="PLAT" evidence="5">
    <location>
        <begin position="901"/>
        <end position="1020"/>
    </location>
</feature>
<keyword evidence="4" id="KW-0812">Transmembrane</keyword>
<dbReference type="InterPro" id="IPR001024">
    <property type="entry name" value="PLAT/LH2_dom"/>
</dbReference>
<dbReference type="PANTHER" id="PTHR10877">
    <property type="entry name" value="POLYCYSTIN FAMILY MEMBER"/>
    <property type="match status" value="1"/>
</dbReference>
<dbReference type="Pfam" id="PF01477">
    <property type="entry name" value="PLAT"/>
    <property type="match status" value="1"/>
</dbReference>
<dbReference type="FunFam" id="2.60.60.20:FF:000022">
    <property type="entry name" value="Uncharacterized protein"/>
    <property type="match status" value="1"/>
</dbReference>
<organism evidence="6 7">
    <name type="scientific">Adineta steineri</name>
    <dbReference type="NCBI Taxonomy" id="433720"/>
    <lineage>
        <taxon>Eukaryota</taxon>
        <taxon>Metazoa</taxon>
        <taxon>Spiralia</taxon>
        <taxon>Gnathifera</taxon>
        <taxon>Rotifera</taxon>
        <taxon>Eurotatoria</taxon>
        <taxon>Bdelloidea</taxon>
        <taxon>Adinetida</taxon>
        <taxon>Adinetidae</taxon>
        <taxon>Adineta</taxon>
    </lineage>
</organism>
<dbReference type="GO" id="GO:0050982">
    <property type="term" value="P:detection of mechanical stimulus"/>
    <property type="evidence" value="ECO:0007669"/>
    <property type="project" value="TreeGrafter"/>
</dbReference>
<feature type="transmembrane region" description="Helical" evidence="4">
    <location>
        <begin position="1177"/>
        <end position="1200"/>
    </location>
</feature>
<keyword evidence="4" id="KW-0472">Membrane</keyword>
<dbReference type="PANTHER" id="PTHR10877:SF150">
    <property type="entry name" value="REJ DOMAIN-CONTAINING PROTEIN"/>
    <property type="match status" value="1"/>
</dbReference>
<evidence type="ECO:0000313" key="6">
    <source>
        <dbReference type="EMBL" id="CAF1404669.1"/>
    </source>
</evidence>
<evidence type="ECO:0000256" key="2">
    <source>
        <dbReference type="PROSITE-ProRule" id="PRU00152"/>
    </source>
</evidence>
<sequence length="1438" mass="164310">MENRKNSSIQATGYVLVTIEVTHPQLIAVGCVISSMCVPNLEFQLLNPTTQVALFTLCIGTCTNLERIKWHIYQGSDNSTSSNSTQWTLFNQTSSYENIWFFGTNTSNFTATDLLFLNNLQISLWRFEVVYTFQSAISTSALNFIINQPPANGSCSINPLDGTITTLFTIECPNWYDVDGIQDYSLYAWTTDTSQRTIIAFSPEDSFQVRLPAGDNETSLLNLVVYVRDLVGSVTQVNISFVNVIADFATINDLIDKITNLSSTITDNPIVRLLSSGNQNVVGQIFISLSQEFNQMNVDNLDKAISSGIPAATILVSSLGSSSLEQISMPFNESALIDYNTELNSLANVRDYLVTFITNLLITTSNSIILQSSSLVQLTQATNQLTRNTLMLVSNRCYELSVALYAMFEKISYEDAQSASNQLFQCASNLLNVKYIKSVFSLLYQTLEAAVNGPLQGRTDVLDLDYSRANAISTDYDTDLESQWSNLNLFSDGNDFSTETIEKNRNIYYQKQLANQINSQVTEMISLLTSSLNIHLNIGQSLLMNTPQSFVSLETILIASLRDRLVKQVENAQFSIPSSFILNTTSNSSISLRSRVDTLASYGNFQNTNLSRSISLSIIDQNGNEVSFEAHQNNPIQLIIPRDPNVLIPSMYLQNVTSINSTMNNLLFNYHYINITSSLPISVHFEIHSLNRSLAYLFIYKVDQTPQLNSSVNLIDGWTLFCPFNLTNDDIYRYFIDNQQTPGHQSLIFGIRELNSTEINTYCLNNSSINTSLPITDEPFRFTSNYELRIYTSGCYYLDENNNWKSDGLIVGSLTNLYETECLSTHLTTFADGFIVLPAPINWSYVFANADFMKNKTVYLTVIFTSIIYIILMIYARFKDKKDFEKLGVIPLADNNKSDHYYYQILVFTGQRTNAGTDSKVYFVLSGDNEQTQVRLFSDPHRKIFQRGGINSFIIAVPKSLGLLNYIRIWHDNTGEGSSASWFLKYIIVRDLQSLNKFYFICQQWFAVEKDDGRIERTLPIASDAEKQEFSYVLAKKAYHSISDGHLWFSIFSRPPSNKFTRVQRCTCCFVLFFTSMLINIMYYDLSNEAKASSETHSGALSIGPFYIAPQQIGIGIMVELFTLIPSLLIVQFFRRIQPRQQVSRLREALYKIQPSQQTSKNIPAIKKKKSPITFPWWCLFIAYGVSLIIIAVSIFFIIIRGIEFGDVKTQQWLTSVLTGFFSSVIFTQPIKIICLAIFFICFCRNSKDEKETSEYINDDDEFNTSNDEEYLHSLEYHSIFSSQSRKSINRLNENEITYARDQRLKEIQMWAIIREYLIYFTFAVLVFVITYSNREHNSFYQVNHLRAYFLNQGQDTADYTNINTIDQYWYWLENSFVGNIRAQQWYNGDIPQYLNGFLNDKSNRLIGWATQQQQQQQQQQLHPHQHQHPQHYQQLRQ</sequence>
<feature type="transmembrane region" description="Helical" evidence="4">
    <location>
        <begin position="1220"/>
        <end position="1244"/>
    </location>
</feature>
<comment type="caution">
    <text evidence="6">The sequence shown here is derived from an EMBL/GenBank/DDBJ whole genome shotgun (WGS) entry which is preliminary data.</text>
</comment>
<evidence type="ECO:0000256" key="3">
    <source>
        <dbReference type="SAM" id="MobiDB-lite"/>
    </source>
</evidence>
<dbReference type="PROSITE" id="PS51257">
    <property type="entry name" value="PROKAR_LIPOPROTEIN"/>
    <property type="match status" value="1"/>
</dbReference>
<evidence type="ECO:0000256" key="1">
    <source>
        <dbReference type="ARBA" id="ARBA00007200"/>
    </source>
</evidence>
<dbReference type="InterPro" id="IPR036392">
    <property type="entry name" value="PLAT/LH2_dom_sf"/>
</dbReference>
<comment type="similarity">
    <text evidence="1">Belongs to the polycystin family.</text>
</comment>
<evidence type="ECO:0000259" key="5">
    <source>
        <dbReference type="PROSITE" id="PS50095"/>
    </source>
</evidence>
<dbReference type="InterPro" id="IPR051223">
    <property type="entry name" value="Polycystin"/>
</dbReference>
<dbReference type="Gene3D" id="2.60.60.20">
    <property type="entry name" value="PLAT/LH2 domain"/>
    <property type="match status" value="1"/>
</dbReference>